<evidence type="ECO:0000313" key="1">
    <source>
        <dbReference type="EMBL" id="GAG91228.1"/>
    </source>
</evidence>
<proteinExistence type="predicted"/>
<accession>X1C494</accession>
<protein>
    <submittedName>
        <fullName evidence="1">Uncharacterized protein</fullName>
    </submittedName>
</protein>
<comment type="caution">
    <text evidence="1">The sequence shown here is derived from an EMBL/GenBank/DDBJ whole genome shotgun (WGS) entry which is preliminary data.</text>
</comment>
<sequence length="53" mass="6248">DLELESIKITKDKESKTYNSSWKDILEKGQKQFDDYLSRIKEKNISEGLNNLN</sequence>
<reference evidence="1" key="1">
    <citation type="journal article" date="2014" name="Front. Microbiol.">
        <title>High frequency of phylogenetically diverse reductive dehalogenase-homologous genes in deep subseafloor sedimentary metagenomes.</title>
        <authorList>
            <person name="Kawai M."/>
            <person name="Futagami T."/>
            <person name="Toyoda A."/>
            <person name="Takaki Y."/>
            <person name="Nishi S."/>
            <person name="Hori S."/>
            <person name="Arai W."/>
            <person name="Tsubouchi T."/>
            <person name="Morono Y."/>
            <person name="Uchiyama I."/>
            <person name="Ito T."/>
            <person name="Fujiyama A."/>
            <person name="Inagaki F."/>
            <person name="Takami H."/>
        </authorList>
    </citation>
    <scope>NUCLEOTIDE SEQUENCE</scope>
    <source>
        <strain evidence="1">Expedition CK06-06</strain>
    </source>
</reference>
<organism evidence="1">
    <name type="scientific">marine sediment metagenome</name>
    <dbReference type="NCBI Taxonomy" id="412755"/>
    <lineage>
        <taxon>unclassified sequences</taxon>
        <taxon>metagenomes</taxon>
        <taxon>ecological metagenomes</taxon>
    </lineage>
</organism>
<dbReference type="AlphaFoldDB" id="X1C494"/>
<dbReference type="EMBL" id="BART01027249">
    <property type="protein sequence ID" value="GAG91228.1"/>
    <property type="molecule type" value="Genomic_DNA"/>
</dbReference>
<gene>
    <name evidence="1" type="ORF">S01H4_48345</name>
</gene>
<name>X1C494_9ZZZZ</name>
<feature type="non-terminal residue" evidence="1">
    <location>
        <position position="1"/>
    </location>
</feature>